<comment type="caution">
    <text evidence="1">The sequence shown here is derived from an EMBL/GenBank/DDBJ whole genome shotgun (WGS) entry which is preliminary data.</text>
</comment>
<gene>
    <name evidence="1" type="ORF">DYB36_009375</name>
</gene>
<evidence type="ECO:0000313" key="2">
    <source>
        <dbReference type="Proteomes" id="UP000265427"/>
    </source>
</evidence>
<reference evidence="1 2" key="1">
    <citation type="submission" date="2018-08" db="EMBL/GenBank/DDBJ databases">
        <title>Aphanomyces genome sequencing and annotation.</title>
        <authorList>
            <person name="Minardi D."/>
            <person name="Oidtmann B."/>
            <person name="Van Der Giezen M."/>
            <person name="Studholme D.J."/>
        </authorList>
    </citation>
    <scope>NUCLEOTIDE SEQUENCE [LARGE SCALE GENOMIC DNA]</scope>
    <source>
        <strain evidence="1 2">Kv</strain>
    </source>
</reference>
<dbReference type="VEuPathDB" id="FungiDB:H257_12072"/>
<dbReference type="EMBL" id="QUSZ01009380">
    <property type="protein sequence ID" value="RHX99173.1"/>
    <property type="molecule type" value="Genomic_DNA"/>
</dbReference>
<dbReference type="Proteomes" id="UP000265427">
    <property type="component" value="Unassembled WGS sequence"/>
</dbReference>
<organism evidence="1 2">
    <name type="scientific">Aphanomyces astaci</name>
    <name type="common">Crayfish plague agent</name>
    <dbReference type="NCBI Taxonomy" id="112090"/>
    <lineage>
        <taxon>Eukaryota</taxon>
        <taxon>Sar</taxon>
        <taxon>Stramenopiles</taxon>
        <taxon>Oomycota</taxon>
        <taxon>Saprolegniomycetes</taxon>
        <taxon>Saprolegniales</taxon>
        <taxon>Verrucalvaceae</taxon>
        <taxon>Aphanomyces</taxon>
    </lineage>
</organism>
<proteinExistence type="predicted"/>
<accession>A0A396ZYK8</accession>
<sequence length="177" mass="19061">MVCVACRHGGDSLNAGDASGGRAAHDLLGRRSRHDGRPTLDGWASLTRYTAFPRCNPSANGSQEVAVLAIAETTVQYEYPLGAYIVTGATTPRILQTNSTHAVLGFAVVVNVTTDWYKIAQTSKTAYFSKDTMTLTTVCHLVPTLAKLLTIIPEQLSPQIYGTIDKNSFTSQHTSDD</sequence>
<evidence type="ECO:0000313" key="1">
    <source>
        <dbReference type="EMBL" id="RHX99173.1"/>
    </source>
</evidence>
<name>A0A396ZYK8_APHAT</name>
<protein>
    <submittedName>
        <fullName evidence="1">Uncharacterized protein</fullName>
    </submittedName>
</protein>
<dbReference type="AlphaFoldDB" id="A0A396ZYK8"/>